<dbReference type="InterPro" id="IPR018356">
    <property type="entry name" value="Tscrpt_reg_HTH_DeoR_CS"/>
</dbReference>
<evidence type="ECO:0000256" key="1">
    <source>
        <dbReference type="ARBA" id="ARBA00023015"/>
    </source>
</evidence>
<dbReference type="InterPro" id="IPR001034">
    <property type="entry name" value="DeoR_HTH"/>
</dbReference>
<dbReference type="SUPFAM" id="SSF46785">
    <property type="entry name" value="Winged helix' DNA-binding domain"/>
    <property type="match status" value="1"/>
</dbReference>
<evidence type="ECO:0000259" key="4">
    <source>
        <dbReference type="PROSITE" id="PS51000"/>
    </source>
</evidence>
<dbReference type="RefSeq" id="WP_113696950.1">
    <property type="nucleotide sequence ID" value="NZ_CP015163.1"/>
</dbReference>
<dbReference type="PROSITE" id="PS00894">
    <property type="entry name" value="HTH_DEOR_1"/>
    <property type="match status" value="1"/>
</dbReference>
<dbReference type="PROSITE" id="PS51000">
    <property type="entry name" value="HTH_DEOR_2"/>
    <property type="match status" value="1"/>
</dbReference>
<dbReference type="Proteomes" id="UP000250434">
    <property type="component" value="Chromosome"/>
</dbReference>
<dbReference type="GO" id="GO:0003700">
    <property type="term" value="F:DNA-binding transcription factor activity"/>
    <property type="evidence" value="ECO:0007669"/>
    <property type="project" value="InterPro"/>
</dbReference>
<evidence type="ECO:0000313" key="6">
    <source>
        <dbReference type="Proteomes" id="UP000250434"/>
    </source>
</evidence>
<reference evidence="5 6" key="1">
    <citation type="submission" date="2016-04" db="EMBL/GenBank/DDBJ databases">
        <title>Complete genome sequence and analysis of deep-sea sediment isolate, Amycolatopsis sp. WP1.</title>
        <authorList>
            <person name="Wang H."/>
            <person name="Chen S."/>
            <person name="Wu Q."/>
        </authorList>
    </citation>
    <scope>NUCLEOTIDE SEQUENCE [LARGE SCALE GENOMIC DNA]</scope>
    <source>
        <strain evidence="5 6">WP1</strain>
    </source>
</reference>
<dbReference type="Pfam" id="PF08279">
    <property type="entry name" value="HTH_11"/>
    <property type="match status" value="1"/>
</dbReference>
<evidence type="ECO:0000256" key="3">
    <source>
        <dbReference type="ARBA" id="ARBA00023163"/>
    </source>
</evidence>
<sequence>MTRQDMSTRLLRLLSLLQGRPEWPGADLAAKLGVTTRTVRRDVERLRQLGYEVEATTGTAGGYRLGAGQRMPLLQLDDDEAIAVAAGLVTRGGGSIADLDSSSVRALAKVRRMLPARLRPRLAALAEAASPHAPAGADPLVLATLASCCTERETVTFGYRNRAGEPSERRVEPHSMVTLERRWYLLGFDVHREDWRVFRVDRIDAPTSTRHRFTPRELPAESPADYVSRSLSGAVYRHSATMHVPMSADSLRAKLFSPIPGGIRDDGPEGCVVLLSTDSAEVLTQYLAAICALAPDSRVEADTEIRERLRALGTALRSA</sequence>
<keyword evidence="6" id="KW-1185">Reference proteome</keyword>
<dbReference type="EMBL" id="CP015163">
    <property type="protein sequence ID" value="AXB47886.1"/>
    <property type="molecule type" value="Genomic_DNA"/>
</dbReference>
<protein>
    <submittedName>
        <fullName evidence="5">DNA-binding transcriptional regulator</fullName>
    </submittedName>
</protein>
<keyword evidence="2 5" id="KW-0238">DNA-binding</keyword>
<organism evidence="5 6">
    <name type="scientific">Amycolatopsis albispora</name>
    <dbReference type="NCBI Taxonomy" id="1804986"/>
    <lineage>
        <taxon>Bacteria</taxon>
        <taxon>Bacillati</taxon>
        <taxon>Actinomycetota</taxon>
        <taxon>Actinomycetes</taxon>
        <taxon>Pseudonocardiales</taxon>
        <taxon>Pseudonocardiaceae</taxon>
        <taxon>Amycolatopsis</taxon>
    </lineage>
</organism>
<dbReference type="AlphaFoldDB" id="A0A344LIL2"/>
<accession>A0A344LIL2</accession>
<dbReference type="PANTHER" id="PTHR34580">
    <property type="match status" value="1"/>
</dbReference>
<feature type="domain" description="HTH deoR-type" evidence="4">
    <location>
        <begin position="6"/>
        <end position="61"/>
    </location>
</feature>
<evidence type="ECO:0000313" key="5">
    <source>
        <dbReference type="EMBL" id="AXB47886.1"/>
    </source>
</evidence>
<dbReference type="InterPro" id="IPR036388">
    <property type="entry name" value="WH-like_DNA-bd_sf"/>
</dbReference>
<dbReference type="InterPro" id="IPR013196">
    <property type="entry name" value="HTH_11"/>
</dbReference>
<dbReference type="PANTHER" id="PTHR34580:SF3">
    <property type="entry name" value="PROTEIN PAFB"/>
    <property type="match status" value="1"/>
</dbReference>
<proteinExistence type="predicted"/>
<dbReference type="KEGG" id="aab:A4R43_40060"/>
<keyword evidence="1" id="KW-0805">Transcription regulation</keyword>
<evidence type="ECO:0000256" key="2">
    <source>
        <dbReference type="ARBA" id="ARBA00023125"/>
    </source>
</evidence>
<dbReference type="InterPro" id="IPR026881">
    <property type="entry name" value="WYL_dom"/>
</dbReference>
<keyword evidence="3" id="KW-0804">Transcription</keyword>
<name>A0A344LIL2_9PSEU</name>
<dbReference type="Pfam" id="PF13280">
    <property type="entry name" value="WYL"/>
    <property type="match status" value="1"/>
</dbReference>
<gene>
    <name evidence="5" type="ORF">A4R43_40060</name>
</gene>
<dbReference type="GO" id="GO:0003677">
    <property type="term" value="F:DNA binding"/>
    <property type="evidence" value="ECO:0007669"/>
    <property type="project" value="UniProtKB-KW"/>
</dbReference>
<dbReference type="InterPro" id="IPR036390">
    <property type="entry name" value="WH_DNA-bd_sf"/>
</dbReference>
<dbReference type="InterPro" id="IPR051534">
    <property type="entry name" value="CBASS_pafABC_assoc_protein"/>
</dbReference>
<dbReference type="OrthoDB" id="3483912at2"/>
<dbReference type="PROSITE" id="PS52050">
    <property type="entry name" value="WYL"/>
    <property type="match status" value="1"/>
</dbReference>
<dbReference type="Gene3D" id="1.10.10.10">
    <property type="entry name" value="Winged helix-like DNA-binding domain superfamily/Winged helix DNA-binding domain"/>
    <property type="match status" value="1"/>
</dbReference>